<dbReference type="OrthoDB" id="9798830at2"/>
<reference evidence="3" key="1">
    <citation type="submission" date="2016-11" db="EMBL/GenBank/DDBJ databases">
        <authorList>
            <person name="Varghese N."/>
            <person name="Submissions S."/>
        </authorList>
    </citation>
    <scope>NUCLEOTIDE SEQUENCE [LARGE SCALE GENOMIC DNA]</scope>
    <source>
        <strain evidence="3">DSM 26349</strain>
    </source>
</reference>
<dbReference type="RefSeq" id="WP_073218875.1">
    <property type="nucleotide sequence ID" value="NZ_FNNS01000018.1"/>
</dbReference>
<accession>A0A1M6IWR4</accession>
<feature type="domain" description="DinB-like" evidence="1">
    <location>
        <begin position="26"/>
        <end position="148"/>
    </location>
</feature>
<dbReference type="SUPFAM" id="SSF109854">
    <property type="entry name" value="DinB/YfiT-like putative metalloenzymes"/>
    <property type="match status" value="1"/>
</dbReference>
<dbReference type="InterPro" id="IPR034660">
    <property type="entry name" value="DinB/YfiT-like"/>
</dbReference>
<evidence type="ECO:0000313" key="3">
    <source>
        <dbReference type="Proteomes" id="UP000184172"/>
    </source>
</evidence>
<dbReference type="Gene3D" id="1.20.120.450">
    <property type="entry name" value="dinb family like domain"/>
    <property type="match status" value="1"/>
</dbReference>
<dbReference type="Proteomes" id="UP000184172">
    <property type="component" value="Unassembled WGS sequence"/>
</dbReference>
<dbReference type="AlphaFoldDB" id="A0A1M6IWR4"/>
<dbReference type="InterPro" id="IPR024775">
    <property type="entry name" value="DinB-like"/>
</dbReference>
<evidence type="ECO:0000259" key="1">
    <source>
        <dbReference type="Pfam" id="PF12867"/>
    </source>
</evidence>
<keyword evidence="3" id="KW-1185">Reference proteome</keyword>
<sequence length="158" mass="18739">MSEERNIRERLVKHLDGGEAFMPVTQMLELISFEDINTRPSNLPYSFYELFFHVVFTQKDIVKFSCSDDYTKPKWPEYYWPREKVCKSKEDWKSLKAEYTADRERLKDFLLDGSNNLTEAVKNGKDEQTLLREALLVIEHTAYHTGQMMVVLRLLNLH</sequence>
<dbReference type="EMBL" id="FQYV01000015">
    <property type="protein sequence ID" value="SHJ38819.1"/>
    <property type="molecule type" value="Genomic_DNA"/>
</dbReference>
<protein>
    <submittedName>
        <fullName evidence="2">DinB superfamily protein</fullName>
    </submittedName>
</protein>
<evidence type="ECO:0000313" key="2">
    <source>
        <dbReference type="EMBL" id="SHJ38819.1"/>
    </source>
</evidence>
<proteinExistence type="predicted"/>
<dbReference type="STRING" id="797419.SAMN05216556_11865"/>
<organism evidence="2 3">
    <name type="scientific">Aequorivita viscosa</name>
    <dbReference type="NCBI Taxonomy" id="797419"/>
    <lineage>
        <taxon>Bacteria</taxon>
        <taxon>Pseudomonadati</taxon>
        <taxon>Bacteroidota</taxon>
        <taxon>Flavobacteriia</taxon>
        <taxon>Flavobacteriales</taxon>
        <taxon>Flavobacteriaceae</taxon>
        <taxon>Aequorivita</taxon>
    </lineage>
</organism>
<dbReference type="Pfam" id="PF12867">
    <property type="entry name" value="DinB_2"/>
    <property type="match status" value="1"/>
</dbReference>
<name>A0A1M6IWR4_9FLAO</name>
<gene>
    <name evidence="2" type="ORF">SAMN04487908_11564</name>
</gene>